<evidence type="ECO:0000256" key="1">
    <source>
        <dbReference type="ARBA" id="ARBA00004651"/>
    </source>
</evidence>
<comment type="caution">
    <text evidence="7">The sequence shown here is derived from an EMBL/GenBank/DDBJ whole genome shotgun (WGS) entry which is preliminary data.</text>
</comment>
<gene>
    <name evidence="7" type="ORF">QYE77_10700</name>
</gene>
<comment type="subcellular location">
    <subcellularLocation>
        <location evidence="1">Cell membrane</location>
        <topology evidence="1">Multi-pass membrane protein</topology>
    </subcellularLocation>
</comment>
<keyword evidence="2" id="KW-1003">Cell membrane</keyword>
<keyword evidence="8" id="KW-1185">Reference proteome</keyword>
<organism evidence="7 8">
    <name type="scientific">Thermanaerothrix solaris</name>
    <dbReference type="NCBI Taxonomy" id="3058434"/>
    <lineage>
        <taxon>Bacteria</taxon>
        <taxon>Bacillati</taxon>
        <taxon>Chloroflexota</taxon>
        <taxon>Anaerolineae</taxon>
        <taxon>Anaerolineales</taxon>
        <taxon>Anaerolineaceae</taxon>
        <taxon>Thermanaerothrix</taxon>
    </lineage>
</organism>
<feature type="transmembrane region" description="Helical" evidence="6">
    <location>
        <begin position="41"/>
        <end position="60"/>
    </location>
</feature>
<proteinExistence type="predicted"/>
<evidence type="ECO:0000256" key="5">
    <source>
        <dbReference type="ARBA" id="ARBA00023136"/>
    </source>
</evidence>
<dbReference type="RefSeq" id="WP_315625395.1">
    <property type="nucleotide sequence ID" value="NZ_JAUHMF010000002.1"/>
</dbReference>
<keyword evidence="5 6" id="KW-0472">Membrane</keyword>
<reference evidence="7 8" key="1">
    <citation type="submission" date="2023-07" db="EMBL/GenBank/DDBJ databases">
        <title>Novel species of Thermanaerothrix with wide hydrolytic capabilities.</title>
        <authorList>
            <person name="Zayulina K.S."/>
            <person name="Podosokorskaya O.A."/>
            <person name="Elcheninov A.G."/>
        </authorList>
    </citation>
    <scope>NUCLEOTIDE SEQUENCE [LARGE SCALE GENOMIC DNA]</scope>
    <source>
        <strain evidence="7 8">4228-RoL</strain>
    </source>
</reference>
<evidence type="ECO:0000313" key="8">
    <source>
        <dbReference type="Proteomes" id="UP001254165"/>
    </source>
</evidence>
<evidence type="ECO:0000256" key="6">
    <source>
        <dbReference type="SAM" id="Phobius"/>
    </source>
</evidence>
<feature type="transmembrane region" description="Helical" evidence="6">
    <location>
        <begin position="159"/>
        <end position="180"/>
    </location>
</feature>
<evidence type="ECO:0000256" key="2">
    <source>
        <dbReference type="ARBA" id="ARBA00022475"/>
    </source>
</evidence>
<dbReference type="EMBL" id="JAUHMF010000002">
    <property type="protein sequence ID" value="MDT8898735.1"/>
    <property type="molecule type" value="Genomic_DNA"/>
</dbReference>
<protein>
    <submittedName>
        <fullName evidence="7">Lysylphosphatidylglycerol synthase transmembrane domain-containing protein</fullName>
    </submittedName>
</protein>
<dbReference type="PANTHER" id="PTHR39087">
    <property type="entry name" value="UPF0104 MEMBRANE PROTEIN MJ1595"/>
    <property type="match status" value="1"/>
</dbReference>
<dbReference type="NCBIfam" id="TIGR00374">
    <property type="entry name" value="flippase-like domain"/>
    <property type="match status" value="1"/>
</dbReference>
<keyword evidence="4 6" id="KW-1133">Transmembrane helix</keyword>
<dbReference type="PANTHER" id="PTHR39087:SF2">
    <property type="entry name" value="UPF0104 MEMBRANE PROTEIN MJ1595"/>
    <property type="match status" value="1"/>
</dbReference>
<dbReference type="InterPro" id="IPR022791">
    <property type="entry name" value="L-PG_synthase/AglD"/>
</dbReference>
<keyword evidence="3 6" id="KW-0812">Transmembrane</keyword>
<name>A0ABU3NQS8_9CHLR</name>
<accession>A0ABU3NQS8</accession>
<dbReference type="Pfam" id="PF03706">
    <property type="entry name" value="LPG_synthase_TM"/>
    <property type="match status" value="1"/>
</dbReference>
<feature type="transmembrane region" description="Helical" evidence="6">
    <location>
        <begin position="300"/>
        <end position="323"/>
    </location>
</feature>
<evidence type="ECO:0000256" key="3">
    <source>
        <dbReference type="ARBA" id="ARBA00022692"/>
    </source>
</evidence>
<feature type="transmembrane region" description="Helical" evidence="6">
    <location>
        <begin position="220"/>
        <end position="237"/>
    </location>
</feature>
<feature type="transmembrane region" description="Helical" evidence="6">
    <location>
        <begin position="243"/>
        <end position="265"/>
    </location>
</feature>
<sequence length="344" mass="38737">MSFLKRWQFWLGLIISLVFLTLALRNLHLPLVWEAMKDAQYVWILPGVAVYFLGVWVRAWRWHYLLRPLKPIPTRVMFPIVAIGYMGNNIYPARAGEVLRAAVLKQREGVPISASLATIIVERIYDGVVMLAFVFLNLGELARLTHGSGVVGNLSIRDVALWGTAIFVGALLAFLLAAMFPRPAERLLTWLVQHLLPARLRERVLDLALRFLSGLEALRSPLEALMIFITTVIIWLLETGKYWFVMHAFSFEVSFFALMLMNGIVNLATTLPSAPGYVGTFDAPGIALLIAYGVPGEVAAGYTLVLHAALWLPITALGFYYYLRQPLRWGKEVEQMRREAPTTL</sequence>
<evidence type="ECO:0000256" key="4">
    <source>
        <dbReference type="ARBA" id="ARBA00022989"/>
    </source>
</evidence>
<dbReference type="Proteomes" id="UP001254165">
    <property type="component" value="Unassembled WGS sequence"/>
</dbReference>
<evidence type="ECO:0000313" key="7">
    <source>
        <dbReference type="EMBL" id="MDT8898735.1"/>
    </source>
</evidence>